<evidence type="ECO:0000313" key="2">
    <source>
        <dbReference type="Proteomes" id="UP000827092"/>
    </source>
</evidence>
<reference evidence="1 2" key="1">
    <citation type="journal article" date="2022" name="Nat. Ecol. Evol.">
        <title>A masculinizing supergene underlies an exaggerated male reproductive morph in a spider.</title>
        <authorList>
            <person name="Hendrickx F."/>
            <person name="De Corte Z."/>
            <person name="Sonet G."/>
            <person name="Van Belleghem S.M."/>
            <person name="Kostlbacher S."/>
            <person name="Vangestel C."/>
        </authorList>
    </citation>
    <scope>NUCLEOTIDE SEQUENCE [LARGE SCALE GENOMIC DNA]</scope>
    <source>
        <strain evidence="1">W744_W776</strain>
    </source>
</reference>
<keyword evidence="2" id="KW-1185">Reference proteome</keyword>
<dbReference type="PANTHER" id="PTHR39953:SF1">
    <property type="entry name" value="RE54151P"/>
    <property type="match status" value="1"/>
</dbReference>
<dbReference type="EMBL" id="JAFNEN010000834">
    <property type="protein sequence ID" value="KAG8176969.1"/>
    <property type="molecule type" value="Genomic_DNA"/>
</dbReference>
<gene>
    <name evidence="1" type="ORF">JTE90_029418</name>
</gene>
<evidence type="ECO:0008006" key="3">
    <source>
        <dbReference type="Google" id="ProtNLM"/>
    </source>
</evidence>
<organism evidence="1 2">
    <name type="scientific">Oedothorax gibbosus</name>
    <dbReference type="NCBI Taxonomy" id="931172"/>
    <lineage>
        <taxon>Eukaryota</taxon>
        <taxon>Metazoa</taxon>
        <taxon>Ecdysozoa</taxon>
        <taxon>Arthropoda</taxon>
        <taxon>Chelicerata</taxon>
        <taxon>Arachnida</taxon>
        <taxon>Araneae</taxon>
        <taxon>Araneomorphae</taxon>
        <taxon>Entelegynae</taxon>
        <taxon>Araneoidea</taxon>
        <taxon>Linyphiidae</taxon>
        <taxon>Erigoninae</taxon>
        <taxon>Oedothorax</taxon>
    </lineage>
</organism>
<dbReference type="PANTHER" id="PTHR39953">
    <property type="entry name" value="RE54151P"/>
    <property type="match status" value="1"/>
</dbReference>
<comment type="caution">
    <text evidence="1">The sequence shown here is derived from an EMBL/GenBank/DDBJ whole genome shotgun (WGS) entry which is preliminary data.</text>
</comment>
<dbReference type="AlphaFoldDB" id="A0AAV6TYV7"/>
<proteinExistence type="predicted"/>
<protein>
    <recommendedName>
        <fullName evidence="3">SWIM-type domain-containing protein</fullName>
    </recommendedName>
</protein>
<name>A0AAV6TYV7_9ARAC</name>
<sequence length="274" mass="31711">MMVGDFFKSSPDFCSAEFRNVKTSASSRQSYGDEAIGYVQLKKESGLCTVKCRICPEHKVTTKSYSVTMVVNEMEGLVKKIECHDCTASEGCCKHAIAFLMWVHRRSEEPSCTSVECYWKKSKLSKVGRSLKITTAKELSKSRPTLKPNSLQTSVLEKFLEEGNKRKLECQILKHQPSYDHQSYSLHQLTIQLKGCKDAEEFLCRTSAMYDVKKIRQMELETRNQSENPEFEKTNTVTITEVQYNDIYVRDVLQKIEEFWRKYIFPLLVRNTAF</sequence>
<evidence type="ECO:0000313" key="1">
    <source>
        <dbReference type="EMBL" id="KAG8176969.1"/>
    </source>
</evidence>
<accession>A0AAV6TYV7</accession>
<dbReference type="Proteomes" id="UP000827092">
    <property type="component" value="Unassembled WGS sequence"/>
</dbReference>